<dbReference type="InterPro" id="IPR039247">
    <property type="entry name" value="KhpB"/>
</dbReference>
<comment type="caution">
    <text evidence="2">The sequence shown here is derived from an EMBL/GenBank/DDBJ whole genome shotgun (WGS) entry which is preliminary data.</text>
</comment>
<dbReference type="InterPro" id="IPR036867">
    <property type="entry name" value="R3H_dom_sf"/>
</dbReference>
<accession>A0A936F3K8</accession>
<protein>
    <recommendedName>
        <fullName evidence="1">R3H domain-containing protein</fullName>
    </recommendedName>
</protein>
<dbReference type="InterPro" id="IPR001374">
    <property type="entry name" value="R3H_dom"/>
</dbReference>
<dbReference type="Proteomes" id="UP000709959">
    <property type="component" value="Unassembled WGS sequence"/>
</dbReference>
<feature type="domain" description="R3H" evidence="1">
    <location>
        <begin position="89"/>
        <end position="154"/>
    </location>
</feature>
<dbReference type="Gene3D" id="3.30.1370.50">
    <property type="entry name" value="R3H-like domain"/>
    <property type="match status" value="1"/>
</dbReference>
<reference evidence="2 3" key="1">
    <citation type="submission" date="2020-10" db="EMBL/GenBank/DDBJ databases">
        <title>Connecting structure to function with the recovery of over 1000 high-quality activated sludge metagenome-assembled genomes encoding full-length rRNA genes using long-read sequencing.</title>
        <authorList>
            <person name="Singleton C.M."/>
            <person name="Petriglieri F."/>
            <person name="Kristensen J.M."/>
            <person name="Kirkegaard R.H."/>
            <person name="Michaelsen T.Y."/>
            <person name="Andersen M.H."/>
            <person name="Karst S.M."/>
            <person name="Dueholm M.S."/>
            <person name="Nielsen P.H."/>
            <person name="Albertsen M."/>
        </authorList>
    </citation>
    <scope>NUCLEOTIDE SEQUENCE [LARGE SCALE GENOMIC DNA]</scope>
    <source>
        <strain evidence="2">OdNE_18-Q3-R46-58_MAXAC.008</strain>
    </source>
</reference>
<proteinExistence type="predicted"/>
<gene>
    <name evidence="2" type="ORF">IPN91_10410</name>
</gene>
<dbReference type="PANTHER" id="PTHR35800">
    <property type="entry name" value="PROTEIN JAG"/>
    <property type="match status" value="1"/>
</dbReference>
<dbReference type="PANTHER" id="PTHR35800:SF1">
    <property type="entry name" value="RNA-BINDING PROTEIN KHPB"/>
    <property type="match status" value="1"/>
</dbReference>
<organism evidence="2 3">
    <name type="scientific">Candidatus Geothrix odensensis</name>
    <dbReference type="NCBI Taxonomy" id="2954440"/>
    <lineage>
        <taxon>Bacteria</taxon>
        <taxon>Pseudomonadati</taxon>
        <taxon>Acidobacteriota</taxon>
        <taxon>Holophagae</taxon>
        <taxon>Holophagales</taxon>
        <taxon>Holophagaceae</taxon>
        <taxon>Geothrix</taxon>
    </lineage>
</organism>
<dbReference type="GO" id="GO:0003723">
    <property type="term" value="F:RNA binding"/>
    <property type="evidence" value="ECO:0007669"/>
    <property type="project" value="InterPro"/>
</dbReference>
<dbReference type="AlphaFoldDB" id="A0A936F3K8"/>
<sequence>MRKSGASLESVPELIGRWAAHLGLTVEARFAPSGDEEAFPNRVAVSGPDAALLGANRGVALDALQFLVHEAQGEREDQKLAYLDVKGARLFRMQEVMAMGKFAAEKARELGSHTLGALSARERRWVHLVVSREAGLGTESEGTGTFKPVKVFRK</sequence>
<evidence type="ECO:0000313" key="2">
    <source>
        <dbReference type="EMBL" id="MBK8573040.1"/>
    </source>
</evidence>
<dbReference type="PROSITE" id="PS51061">
    <property type="entry name" value="R3H"/>
    <property type="match status" value="1"/>
</dbReference>
<evidence type="ECO:0000259" key="1">
    <source>
        <dbReference type="PROSITE" id="PS51061"/>
    </source>
</evidence>
<evidence type="ECO:0000313" key="3">
    <source>
        <dbReference type="Proteomes" id="UP000709959"/>
    </source>
</evidence>
<name>A0A936F3K8_9BACT</name>
<dbReference type="EMBL" id="JADKCH010000011">
    <property type="protein sequence ID" value="MBK8573040.1"/>
    <property type="molecule type" value="Genomic_DNA"/>
</dbReference>